<evidence type="ECO:0000313" key="16">
    <source>
        <dbReference type="EMBL" id="KAL2609005.1"/>
    </source>
</evidence>
<keyword evidence="13" id="KW-0964">Secreted</keyword>
<feature type="disulfide bond" evidence="12">
    <location>
        <begin position="98"/>
        <end position="103"/>
    </location>
</feature>
<sequence length="377" mass="40767">MSKMGRAQGAAFWVVLVTSSLVTIAHAARIDLQQFSSEVNTSVSRVEEQISLELGLAFNFYSKSCPNAEKIISEAVSAAIQKDQGIAPGLLRIFFHDCFSQGCDASLLLNDGRGSELNDPANASIRKSALKLIDAIKTALEGTCRGVVSCADIITAATRDSIKLTGGPAFNVPLGRRDSFTRFSTGLLPGPSASFGDQLGRFQNFKLGTKDLVALASGGHTLGVAQCASFQQRITPNVDPKMDKNFASALLKMCGSPSNTVGLDFWTPFKFDNQIYKNFITGGALLQSDQNMDQDQTAWGLVNTWAKDQAAFFRQFQESFIKMSQINPLSGNQGEIRRICSRSNNAGLEDVPEDVANGGEMEISVEPELIKQVTDEE</sequence>
<name>A0ABD1XJ76_9MARC</name>
<evidence type="ECO:0000256" key="10">
    <source>
        <dbReference type="PIRSR" id="PIRSR600823-3"/>
    </source>
</evidence>
<dbReference type="InterPro" id="IPR010255">
    <property type="entry name" value="Haem_peroxidase_sf"/>
</dbReference>
<dbReference type="CDD" id="cd00693">
    <property type="entry name" value="secretory_peroxidase"/>
    <property type="match status" value="1"/>
</dbReference>
<feature type="binding site" description="axial binding residue" evidence="10">
    <location>
        <position position="220"/>
    </location>
    <ligand>
        <name>heme b</name>
        <dbReference type="ChEBI" id="CHEBI:60344"/>
    </ligand>
    <ligandPart>
        <name>Fe</name>
        <dbReference type="ChEBI" id="CHEBI:18248"/>
    </ligandPart>
</feature>
<keyword evidence="17" id="KW-1185">Reference proteome</keyword>
<evidence type="ECO:0000256" key="3">
    <source>
        <dbReference type="ARBA" id="ARBA00022617"/>
    </source>
</evidence>
<comment type="catalytic activity">
    <reaction evidence="1 13">
        <text>2 a phenolic donor + H2O2 = 2 a phenolic radical donor + 2 H2O</text>
        <dbReference type="Rhea" id="RHEA:56136"/>
        <dbReference type="ChEBI" id="CHEBI:15377"/>
        <dbReference type="ChEBI" id="CHEBI:16240"/>
        <dbReference type="ChEBI" id="CHEBI:139520"/>
        <dbReference type="ChEBI" id="CHEBI:139521"/>
        <dbReference type="EC" id="1.11.1.7"/>
    </reaction>
</comment>
<reference evidence="16 17" key="1">
    <citation type="submission" date="2024-09" db="EMBL/GenBank/DDBJ databases">
        <title>Chromosome-scale assembly of Riccia fluitans.</title>
        <authorList>
            <person name="Paukszto L."/>
            <person name="Sawicki J."/>
            <person name="Karawczyk K."/>
            <person name="Piernik-Szablinska J."/>
            <person name="Szczecinska M."/>
            <person name="Mazdziarz M."/>
        </authorList>
    </citation>
    <scope>NUCLEOTIDE SEQUENCE [LARGE SCALE GENOMIC DNA]</scope>
    <source>
        <strain evidence="16">Rf_01</strain>
        <tissue evidence="16">Aerial parts of the thallus</tissue>
    </source>
</reference>
<feature type="chain" id="PRO_5044529497" description="Peroxidase" evidence="13">
    <location>
        <begin position="28"/>
        <end position="377"/>
    </location>
</feature>
<evidence type="ECO:0000256" key="11">
    <source>
        <dbReference type="PIRSR" id="PIRSR600823-4"/>
    </source>
</evidence>
<dbReference type="GO" id="GO:0140825">
    <property type="term" value="F:lactoperoxidase activity"/>
    <property type="evidence" value="ECO:0007669"/>
    <property type="project" value="UniProtKB-EC"/>
</dbReference>
<comment type="caution">
    <text evidence="16">The sequence shown here is derived from an EMBL/GenBank/DDBJ whole genome shotgun (WGS) entry which is preliminary data.</text>
</comment>
<dbReference type="Gene3D" id="1.10.420.10">
    <property type="entry name" value="Peroxidase, domain 2"/>
    <property type="match status" value="1"/>
</dbReference>
<keyword evidence="13" id="KW-0376">Hydrogen peroxide</keyword>
<evidence type="ECO:0000256" key="5">
    <source>
        <dbReference type="ARBA" id="ARBA00023002"/>
    </source>
</evidence>
<dbReference type="EC" id="1.11.1.7" evidence="13"/>
<dbReference type="PRINTS" id="PR00461">
    <property type="entry name" value="PLPEROXIDASE"/>
</dbReference>
<organism evidence="16 17">
    <name type="scientific">Riccia fluitans</name>
    <dbReference type="NCBI Taxonomy" id="41844"/>
    <lineage>
        <taxon>Eukaryota</taxon>
        <taxon>Viridiplantae</taxon>
        <taxon>Streptophyta</taxon>
        <taxon>Embryophyta</taxon>
        <taxon>Marchantiophyta</taxon>
        <taxon>Marchantiopsida</taxon>
        <taxon>Marchantiidae</taxon>
        <taxon>Marchantiales</taxon>
        <taxon>Ricciaceae</taxon>
        <taxon>Riccia</taxon>
    </lineage>
</organism>
<feature type="site" description="Transition state stabilizer" evidence="11">
    <location>
        <position position="92"/>
    </location>
</feature>
<accession>A0ABD1XJ76</accession>
<dbReference type="Gene3D" id="1.10.520.10">
    <property type="match status" value="1"/>
</dbReference>
<evidence type="ECO:0000256" key="4">
    <source>
        <dbReference type="ARBA" id="ARBA00022723"/>
    </source>
</evidence>
<feature type="binding site" evidence="10">
    <location>
        <position position="221"/>
    </location>
    <ligand>
        <name>Ca(2+)</name>
        <dbReference type="ChEBI" id="CHEBI:29108"/>
        <label>2</label>
    </ligand>
</feature>
<comment type="similarity">
    <text evidence="13">Belongs to the peroxidase family. Classical plant (class III) peroxidase subfamily.</text>
</comment>
<evidence type="ECO:0000259" key="15">
    <source>
        <dbReference type="PROSITE" id="PS50873"/>
    </source>
</evidence>
<dbReference type="PANTHER" id="PTHR31517">
    <property type="match status" value="1"/>
</dbReference>
<evidence type="ECO:0000256" key="9">
    <source>
        <dbReference type="PIRSR" id="PIRSR600823-2"/>
    </source>
</evidence>
<feature type="disulfide bond" evidence="12">
    <location>
        <begin position="227"/>
        <end position="254"/>
    </location>
</feature>
<evidence type="ECO:0000313" key="17">
    <source>
        <dbReference type="Proteomes" id="UP001605036"/>
    </source>
</evidence>
<gene>
    <name evidence="16" type="ORF">R1flu_027578</name>
</gene>
<dbReference type="EMBL" id="JBHFFA010000008">
    <property type="protein sequence ID" value="KAL2609005.1"/>
    <property type="molecule type" value="Genomic_DNA"/>
</dbReference>
<proteinExistence type="inferred from homology"/>
<dbReference type="PROSITE" id="PS50873">
    <property type="entry name" value="PEROXIDASE_4"/>
    <property type="match status" value="1"/>
</dbReference>
<keyword evidence="5 13" id="KW-0560">Oxidoreductase</keyword>
<dbReference type="InterPro" id="IPR019794">
    <property type="entry name" value="Peroxidases_AS"/>
</dbReference>
<dbReference type="FunFam" id="1.10.520.10:FF:000009">
    <property type="entry name" value="Peroxidase"/>
    <property type="match status" value="1"/>
</dbReference>
<feature type="binding site" evidence="10">
    <location>
        <position position="106"/>
    </location>
    <ligand>
        <name>Ca(2+)</name>
        <dbReference type="ChEBI" id="CHEBI:29108"/>
        <label>1</label>
    </ligand>
</feature>
<feature type="binding site" evidence="9">
    <location>
        <position position="189"/>
    </location>
    <ligand>
        <name>substrate</name>
    </ligand>
</feature>
<evidence type="ECO:0000256" key="13">
    <source>
        <dbReference type="RuleBase" id="RU362060"/>
    </source>
</evidence>
<dbReference type="Pfam" id="PF00141">
    <property type="entry name" value="peroxidase"/>
    <property type="match status" value="1"/>
</dbReference>
<feature type="binding site" evidence="10">
    <location>
        <position position="104"/>
    </location>
    <ligand>
        <name>Ca(2+)</name>
        <dbReference type="ChEBI" id="CHEBI:29108"/>
        <label>1</label>
    </ligand>
</feature>
<dbReference type="GO" id="GO:0046872">
    <property type="term" value="F:metal ion binding"/>
    <property type="evidence" value="ECO:0007669"/>
    <property type="project" value="UniProtKB-UniRule"/>
</dbReference>
<keyword evidence="4 10" id="KW-0479">Metal-binding</keyword>
<evidence type="ECO:0000256" key="2">
    <source>
        <dbReference type="ARBA" id="ARBA00022559"/>
    </source>
</evidence>
<feature type="disulfide bond" evidence="12">
    <location>
        <begin position="150"/>
        <end position="340"/>
    </location>
</feature>
<dbReference type="FunFam" id="1.10.420.10:FF:000001">
    <property type="entry name" value="Peroxidase"/>
    <property type="match status" value="1"/>
</dbReference>
<dbReference type="GO" id="GO:0020037">
    <property type="term" value="F:heme binding"/>
    <property type="evidence" value="ECO:0007669"/>
    <property type="project" value="UniProtKB-UniRule"/>
</dbReference>
<dbReference type="SUPFAM" id="SSF48113">
    <property type="entry name" value="Heme-dependent peroxidases"/>
    <property type="match status" value="1"/>
</dbReference>
<evidence type="ECO:0000256" key="7">
    <source>
        <dbReference type="ARBA" id="ARBA00023157"/>
    </source>
</evidence>
<keyword evidence="7 12" id="KW-1015">Disulfide bond</keyword>
<keyword evidence="3 13" id="KW-0349">Heme</keyword>
<dbReference type="Proteomes" id="UP001605036">
    <property type="component" value="Unassembled WGS sequence"/>
</dbReference>
<dbReference type="GO" id="GO:0005576">
    <property type="term" value="C:extracellular region"/>
    <property type="evidence" value="ECO:0007669"/>
    <property type="project" value="UniProtKB-SubCell"/>
</dbReference>
<evidence type="ECO:0000256" key="6">
    <source>
        <dbReference type="ARBA" id="ARBA00023004"/>
    </source>
</evidence>
<comment type="function">
    <text evidence="13">Removal of H(2)O(2), oxidation of toxic reductants, biosynthesis and degradation of lignin, suberization, auxin catabolism, response to environmental stresses such as wounding, pathogen attack and oxidative stress.</text>
</comment>
<feature type="active site" description="Proton acceptor" evidence="8">
    <location>
        <position position="96"/>
    </location>
</feature>
<dbReference type="GO" id="GO:0006979">
    <property type="term" value="P:response to oxidative stress"/>
    <property type="evidence" value="ECO:0007669"/>
    <property type="project" value="UniProtKB-UniRule"/>
</dbReference>
<feature type="binding site" evidence="10">
    <location>
        <position position="97"/>
    </location>
    <ligand>
        <name>Ca(2+)</name>
        <dbReference type="ChEBI" id="CHEBI:29108"/>
        <label>1</label>
    </ligand>
</feature>
<feature type="binding site" evidence="10">
    <location>
        <position position="116"/>
    </location>
    <ligand>
        <name>Ca(2+)</name>
        <dbReference type="ChEBI" id="CHEBI:29108"/>
        <label>1</label>
    </ligand>
</feature>
<evidence type="ECO:0000256" key="14">
    <source>
        <dbReference type="SAM" id="MobiDB-lite"/>
    </source>
</evidence>
<protein>
    <recommendedName>
        <fullName evidence="13">Peroxidase</fullName>
        <ecNumber evidence="13">1.11.1.7</ecNumber>
    </recommendedName>
</protein>
<keyword evidence="10 13" id="KW-0106">Calcium</keyword>
<keyword evidence="2 13" id="KW-0575">Peroxidase</keyword>
<feature type="signal peptide" evidence="13">
    <location>
        <begin position="1"/>
        <end position="27"/>
    </location>
</feature>
<dbReference type="InterPro" id="IPR033905">
    <property type="entry name" value="Secretory_peroxidase"/>
</dbReference>
<evidence type="ECO:0000256" key="1">
    <source>
        <dbReference type="ARBA" id="ARBA00000189"/>
    </source>
</evidence>
<keyword evidence="6 10" id="KW-0408">Iron</keyword>
<dbReference type="GO" id="GO:0042744">
    <property type="term" value="P:hydrogen peroxide catabolic process"/>
    <property type="evidence" value="ECO:0007669"/>
    <property type="project" value="UniProtKB-KW"/>
</dbReference>
<dbReference type="AlphaFoldDB" id="A0ABD1XJ76"/>
<comment type="subcellular location">
    <subcellularLocation>
        <location evidence="13">Secreted</location>
    </subcellularLocation>
</comment>
<feature type="disulfide bond" evidence="12">
    <location>
        <begin position="65"/>
        <end position="144"/>
    </location>
</feature>
<dbReference type="PRINTS" id="PR00458">
    <property type="entry name" value="PEROXIDASE"/>
</dbReference>
<dbReference type="InterPro" id="IPR002016">
    <property type="entry name" value="Haem_peroxidase"/>
</dbReference>
<comment type="cofactor">
    <cofactor evidence="10 13">
        <name>heme b</name>
        <dbReference type="ChEBI" id="CHEBI:60344"/>
    </cofactor>
    <text evidence="10 13">Binds 1 heme b (iron(II)-protoporphyrin IX) group per subunit.</text>
</comment>
<dbReference type="InterPro" id="IPR000823">
    <property type="entry name" value="Peroxidase_pln"/>
</dbReference>
<keyword evidence="13" id="KW-0732">Signal</keyword>
<evidence type="ECO:0000256" key="12">
    <source>
        <dbReference type="PIRSR" id="PIRSR600823-5"/>
    </source>
</evidence>
<feature type="region of interest" description="Disordered" evidence="14">
    <location>
        <begin position="356"/>
        <end position="377"/>
    </location>
</feature>
<dbReference type="PANTHER" id="PTHR31517:SF81">
    <property type="entry name" value="PEROXIDASE"/>
    <property type="match status" value="1"/>
</dbReference>
<feature type="binding site" evidence="10">
    <location>
        <position position="264"/>
    </location>
    <ligand>
        <name>Ca(2+)</name>
        <dbReference type="ChEBI" id="CHEBI:29108"/>
        <label>2</label>
    </ligand>
</feature>
<feature type="binding site" evidence="10">
    <location>
        <position position="272"/>
    </location>
    <ligand>
        <name>Ca(2+)</name>
        <dbReference type="ChEBI" id="CHEBI:29108"/>
        <label>2</label>
    </ligand>
</feature>
<comment type="cofactor">
    <cofactor evidence="10 13">
        <name>Ca(2+)</name>
        <dbReference type="ChEBI" id="CHEBI:29108"/>
    </cofactor>
    <text evidence="10 13">Binds 2 calcium ions per subunit.</text>
</comment>
<feature type="binding site" evidence="10">
    <location>
        <position position="102"/>
    </location>
    <ligand>
        <name>Ca(2+)</name>
        <dbReference type="ChEBI" id="CHEBI:29108"/>
        <label>1</label>
    </ligand>
</feature>
<dbReference type="PROSITE" id="PS00436">
    <property type="entry name" value="PEROXIDASE_2"/>
    <property type="match status" value="1"/>
</dbReference>
<feature type="domain" description="Plant heme peroxidase family profile" evidence="15">
    <location>
        <begin position="55"/>
        <end position="344"/>
    </location>
</feature>
<evidence type="ECO:0000256" key="8">
    <source>
        <dbReference type="PIRSR" id="PIRSR600823-1"/>
    </source>
</evidence>
<feature type="binding site" evidence="10">
    <location>
        <position position="267"/>
    </location>
    <ligand>
        <name>Ca(2+)</name>
        <dbReference type="ChEBI" id="CHEBI:29108"/>
        <label>2</label>
    </ligand>
</feature>